<evidence type="ECO:0000313" key="2">
    <source>
        <dbReference type="EMBL" id="KKM05963.1"/>
    </source>
</evidence>
<feature type="compositionally biased region" description="Basic and acidic residues" evidence="1">
    <location>
        <begin position="1"/>
        <end position="20"/>
    </location>
</feature>
<dbReference type="EMBL" id="LAZR01016101">
    <property type="protein sequence ID" value="KKM05963.1"/>
    <property type="molecule type" value="Genomic_DNA"/>
</dbReference>
<dbReference type="AlphaFoldDB" id="A0A0F9K3Y6"/>
<comment type="caution">
    <text evidence="2">The sequence shown here is derived from an EMBL/GenBank/DDBJ whole genome shotgun (WGS) entry which is preliminary data.</text>
</comment>
<feature type="region of interest" description="Disordered" evidence="1">
    <location>
        <begin position="1"/>
        <end position="21"/>
    </location>
</feature>
<protein>
    <submittedName>
        <fullName evidence="2">Uncharacterized protein</fullName>
    </submittedName>
</protein>
<organism evidence="2">
    <name type="scientific">marine sediment metagenome</name>
    <dbReference type="NCBI Taxonomy" id="412755"/>
    <lineage>
        <taxon>unclassified sequences</taxon>
        <taxon>metagenomes</taxon>
        <taxon>ecological metagenomes</taxon>
    </lineage>
</organism>
<sequence length="72" mass="8215">MGRWTIDGKSKGGTESEEFHNAMQEAGPVECKKCKIRYGQGNRGQTMNVCQECLDYFCNDHLERHDNCSEGR</sequence>
<accession>A0A0F9K3Y6</accession>
<reference evidence="2" key="1">
    <citation type="journal article" date="2015" name="Nature">
        <title>Complex archaea that bridge the gap between prokaryotes and eukaryotes.</title>
        <authorList>
            <person name="Spang A."/>
            <person name="Saw J.H."/>
            <person name="Jorgensen S.L."/>
            <person name="Zaremba-Niedzwiedzka K."/>
            <person name="Martijn J."/>
            <person name="Lind A.E."/>
            <person name="van Eijk R."/>
            <person name="Schleper C."/>
            <person name="Guy L."/>
            <person name="Ettema T.J."/>
        </authorList>
    </citation>
    <scope>NUCLEOTIDE SEQUENCE</scope>
</reference>
<evidence type="ECO:0000256" key="1">
    <source>
        <dbReference type="SAM" id="MobiDB-lite"/>
    </source>
</evidence>
<gene>
    <name evidence="2" type="ORF">LCGC14_1748780</name>
</gene>
<proteinExistence type="predicted"/>
<name>A0A0F9K3Y6_9ZZZZ</name>